<feature type="transmembrane region" description="Helical" evidence="2">
    <location>
        <begin position="59"/>
        <end position="81"/>
    </location>
</feature>
<organism evidence="3 4">
    <name type="scientific">Nocardia amamiensis</name>
    <dbReference type="NCBI Taxonomy" id="404578"/>
    <lineage>
        <taxon>Bacteria</taxon>
        <taxon>Bacillati</taxon>
        <taxon>Actinomycetota</taxon>
        <taxon>Actinomycetes</taxon>
        <taxon>Mycobacteriales</taxon>
        <taxon>Nocardiaceae</taxon>
        <taxon>Nocardia</taxon>
    </lineage>
</organism>
<sequence length="238" mass="24897">MSSNAFGRIDGFTDGFDAWSASKLREVNVVGGWGLVASAAMVMTVVAVAAHARLRTKALACLVMGSSAAVAILVLITLMYLDGKGAELRILIDEGEGFGSGLLRLLDGKEATRPGADGRRISSANLTPVALAVGVLTSGAAVAALAHGTRRYGISPMQALWRFATPEPEAPAQPEAVATEPRPAARPTAAKSDQVLWDELVFDDDLVANVTWVRNPANPLEGNSSGHRSTTPEPVLTR</sequence>
<dbReference type="RefSeq" id="WP_195131715.1">
    <property type="nucleotide sequence ID" value="NZ_JADLQX010000018.1"/>
</dbReference>
<reference evidence="3 4" key="1">
    <citation type="submission" date="2020-10" db="EMBL/GenBank/DDBJ databases">
        <title>Identification of Nocardia species via Next-generation sequencing and recognition of intraspecies genetic diversity.</title>
        <authorList>
            <person name="Li P."/>
            <person name="Li P."/>
            <person name="Lu B."/>
        </authorList>
    </citation>
    <scope>NUCLEOTIDE SEQUENCE [LARGE SCALE GENOMIC DNA]</scope>
    <source>
        <strain evidence="3 4">BJ06-0157</strain>
    </source>
</reference>
<accession>A0ABS0CV33</accession>
<evidence type="ECO:0000256" key="1">
    <source>
        <dbReference type="SAM" id="MobiDB-lite"/>
    </source>
</evidence>
<evidence type="ECO:0000313" key="3">
    <source>
        <dbReference type="EMBL" id="MBF6300474.1"/>
    </source>
</evidence>
<gene>
    <name evidence="3" type="ORF">IU459_23430</name>
</gene>
<keyword evidence="2" id="KW-1133">Transmembrane helix</keyword>
<keyword evidence="2" id="KW-0812">Transmembrane</keyword>
<feature type="region of interest" description="Disordered" evidence="1">
    <location>
        <begin position="168"/>
        <end position="191"/>
    </location>
</feature>
<feature type="region of interest" description="Disordered" evidence="1">
    <location>
        <begin position="215"/>
        <end position="238"/>
    </location>
</feature>
<protein>
    <recommendedName>
        <fullName evidence="5">Tryptophan-associated transmembrane protein</fullName>
    </recommendedName>
</protein>
<keyword evidence="2" id="KW-0472">Membrane</keyword>
<feature type="transmembrane region" description="Helical" evidence="2">
    <location>
        <begin position="30"/>
        <end position="52"/>
    </location>
</feature>
<evidence type="ECO:0008006" key="5">
    <source>
        <dbReference type="Google" id="ProtNLM"/>
    </source>
</evidence>
<feature type="compositionally biased region" description="Low complexity" evidence="1">
    <location>
        <begin position="168"/>
        <end position="190"/>
    </location>
</feature>
<keyword evidence="4" id="KW-1185">Reference proteome</keyword>
<feature type="compositionally biased region" description="Polar residues" evidence="1">
    <location>
        <begin position="221"/>
        <end position="232"/>
    </location>
</feature>
<proteinExistence type="predicted"/>
<dbReference type="EMBL" id="JADLQX010000018">
    <property type="protein sequence ID" value="MBF6300474.1"/>
    <property type="molecule type" value="Genomic_DNA"/>
</dbReference>
<dbReference type="Proteomes" id="UP000702209">
    <property type="component" value="Unassembled WGS sequence"/>
</dbReference>
<evidence type="ECO:0000313" key="4">
    <source>
        <dbReference type="Proteomes" id="UP000702209"/>
    </source>
</evidence>
<feature type="transmembrane region" description="Helical" evidence="2">
    <location>
        <begin position="129"/>
        <end position="148"/>
    </location>
</feature>
<comment type="caution">
    <text evidence="3">The sequence shown here is derived from an EMBL/GenBank/DDBJ whole genome shotgun (WGS) entry which is preliminary data.</text>
</comment>
<name>A0ABS0CV33_9NOCA</name>
<evidence type="ECO:0000256" key="2">
    <source>
        <dbReference type="SAM" id="Phobius"/>
    </source>
</evidence>